<gene>
    <name evidence="1" type="ORF">ADL28_31385</name>
</gene>
<dbReference type="RefSeq" id="WP_059147163.1">
    <property type="nucleotide sequence ID" value="NZ_LLZJ01000381.1"/>
</dbReference>
<dbReference type="SUPFAM" id="SSF53474">
    <property type="entry name" value="alpha/beta-Hydrolases"/>
    <property type="match status" value="1"/>
</dbReference>
<reference evidence="2" key="1">
    <citation type="submission" date="2015-10" db="EMBL/GenBank/DDBJ databases">
        <authorList>
            <person name="Ju K.-S."/>
            <person name="Doroghazi J.R."/>
            <person name="Metcalf W.W."/>
        </authorList>
    </citation>
    <scope>NUCLEOTIDE SEQUENCE [LARGE SCALE GENOMIC DNA]</scope>
    <source>
        <strain evidence="2">NRRL F-8817</strain>
    </source>
</reference>
<dbReference type="AlphaFoldDB" id="A0A0X3VVN2"/>
<comment type="caution">
    <text evidence="1">The sequence shown here is derived from an EMBL/GenBank/DDBJ whole genome shotgun (WGS) entry which is preliminary data.</text>
</comment>
<dbReference type="InterPro" id="IPR029058">
    <property type="entry name" value="AB_hydrolase_fold"/>
</dbReference>
<organism evidence="1 2">
    <name type="scientific">Streptomyces violaceusniger</name>
    <dbReference type="NCBI Taxonomy" id="68280"/>
    <lineage>
        <taxon>Bacteria</taxon>
        <taxon>Bacillati</taxon>
        <taxon>Actinomycetota</taxon>
        <taxon>Actinomycetes</taxon>
        <taxon>Kitasatosporales</taxon>
        <taxon>Streptomycetaceae</taxon>
        <taxon>Streptomyces</taxon>
        <taxon>Streptomyces violaceusniger group</taxon>
    </lineage>
</organism>
<dbReference type="Proteomes" id="UP000053413">
    <property type="component" value="Unassembled WGS sequence"/>
</dbReference>
<protein>
    <submittedName>
        <fullName evidence="1">Uncharacterized protein</fullName>
    </submittedName>
</protein>
<dbReference type="EMBL" id="LLZJ01000381">
    <property type="protein sequence ID" value="KUL47796.1"/>
    <property type="molecule type" value="Genomic_DNA"/>
</dbReference>
<accession>A0A0X3VVN2</accession>
<evidence type="ECO:0000313" key="1">
    <source>
        <dbReference type="EMBL" id="KUL47796.1"/>
    </source>
</evidence>
<dbReference type="Gene3D" id="3.40.50.1820">
    <property type="entry name" value="alpha/beta hydrolase"/>
    <property type="match status" value="1"/>
</dbReference>
<evidence type="ECO:0000313" key="2">
    <source>
        <dbReference type="Proteomes" id="UP000053413"/>
    </source>
</evidence>
<sequence length="406" mass="43985">MTSVVLVHGTGVREADYVALFGKVSAQLEKLCCDLTLVHCFWGAEHGARLPIDSLPGQPAVPSAADAAVRDDEDAVLASWALLDADPLTELRILAADERYSPGSHVPSQDETPPEQLCRRLRALPRDPVLTQVLAIHGITPEVIGDVADEVARTLTTLLPDTQLDSSVLRRAVARAVVASALVSAEERQDSTGISTDGETIDDLVKGTLAALGEPGAALGVVSDGARLLGFPLWRSAEWLTSWRVARNRPKISDSTAPPIGDILRYQARGEGLRSCIAAAVASAEPPVVVLAHSLGGVACVDLFNQENHYDTVAALVTVGSQAAYLYEMDALSSLPFGKPLPEYFPRRWLNAYDPRDPLAYLAAPVFGHDKVTDQSFNTRRPLLRAHSAYWDHKPFYTWLNEELFQ</sequence>
<dbReference type="OrthoDB" id="145361at2"/>
<name>A0A0X3VVN2_STRVO</name>
<proteinExistence type="predicted"/>